<dbReference type="AlphaFoldDB" id="A0AAN9Z3C8"/>
<comment type="caution">
    <text evidence="2">The sequence shown here is derived from an EMBL/GenBank/DDBJ whole genome shotgun (WGS) entry which is preliminary data.</text>
</comment>
<evidence type="ECO:0000313" key="2">
    <source>
        <dbReference type="EMBL" id="KAK7794739.1"/>
    </source>
</evidence>
<gene>
    <name evidence="2" type="ORF">R5R35_013953</name>
</gene>
<feature type="region of interest" description="Disordered" evidence="1">
    <location>
        <begin position="134"/>
        <end position="172"/>
    </location>
</feature>
<feature type="compositionally biased region" description="Basic residues" evidence="1">
    <location>
        <begin position="136"/>
        <end position="151"/>
    </location>
</feature>
<protein>
    <submittedName>
        <fullName evidence="2">Uncharacterized protein</fullName>
    </submittedName>
</protein>
<evidence type="ECO:0000313" key="3">
    <source>
        <dbReference type="Proteomes" id="UP001378592"/>
    </source>
</evidence>
<organism evidence="2 3">
    <name type="scientific">Gryllus longicercus</name>
    <dbReference type="NCBI Taxonomy" id="2509291"/>
    <lineage>
        <taxon>Eukaryota</taxon>
        <taxon>Metazoa</taxon>
        <taxon>Ecdysozoa</taxon>
        <taxon>Arthropoda</taxon>
        <taxon>Hexapoda</taxon>
        <taxon>Insecta</taxon>
        <taxon>Pterygota</taxon>
        <taxon>Neoptera</taxon>
        <taxon>Polyneoptera</taxon>
        <taxon>Orthoptera</taxon>
        <taxon>Ensifera</taxon>
        <taxon>Gryllidea</taxon>
        <taxon>Grylloidea</taxon>
        <taxon>Gryllidae</taxon>
        <taxon>Gryllinae</taxon>
        <taxon>Gryllus</taxon>
    </lineage>
</organism>
<name>A0AAN9Z3C8_9ORTH</name>
<sequence>MSEIRPTISFRATISYPIPTYCALLEPLVKIENTVASQKQEFTGIIFSLPAPENPIKKISRTPHKNLLTSGRTNSSNNSECQIRLLSLVNNCAGKKKPWGLGTINKGDLTKLPKSPRCFSARFALVSKPNLCVRGATKRAPPRRRPRRRQPRSSLCSGREREIHGGKGTHAR</sequence>
<reference evidence="2 3" key="1">
    <citation type="submission" date="2024-03" db="EMBL/GenBank/DDBJ databases">
        <title>The genome assembly and annotation of the cricket Gryllus longicercus Weissman &amp; Gray.</title>
        <authorList>
            <person name="Szrajer S."/>
            <person name="Gray D."/>
            <person name="Ylla G."/>
        </authorList>
    </citation>
    <scope>NUCLEOTIDE SEQUENCE [LARGE SCALE GENOMIC DNA]</scope>
    <source>
        <strain evidence="2">DAG 2021-001</strain>
        <tissue evidence="2">Whole body minus gut</tissue>
    </source>
</reference>
<dbReference type="Proteomes" id="UP001378592">
    <property type="component" value="Unassembled WGS sequence"/>
</dbReference>
<accession>A0AAN9Z3C8</accession>
<keyword evidence="3" id="KW-1185">Reference proteome</keyword>
<proteinExistence type="predicted"/>
<dbReference type="EMBL" id="JAZDUA010000321">
    <property type="protein sequence ID" value="KAK7794739.1"/>
    <property type="molecule type" value="Genomic_DNA"/>
</dbReference>
<evidence type="ECO:0000256" key="1">
    <source>
        <dbReference type="SAM" id="MobiDB-lite"/>
    </source>
</evidence>